<evidence type="ECO:0000256" key="3">
    <source>
        <dbReference type="ARBA" id="ARBA00023004"/>
    </source>
</evidence>
<dbReference type="Pfam" id="PF04055">
    <property type="entry name" value="Radical_SAM"/>
    <property type="match status" value="1"/>
</dbReference>
<dbReference type="SFLD" id="SFLDS00029">
    <property type="entry name" value="Radical_SAM"/>
    <property type="match status" value="1"/>
</dbReference>
<evidence type="ECO:0000313" key="7">
    <source>
        <dbReference type="EMBL" id="GAA4235881.1"/>
    </source>
</evidence>
<keyword evidence="1" id="KW-0949">S-adenosyl-L-methionine</keyword>
<evidence type="ECO:0000259" key="6">
    <source>
        <dbReference type="PROSITE" id="PS51918"/>
    </source>
</evidence>
<sequence length="337" mass="36849">MRRDRPDIMISIVRCQVGFLTASYKRRTPMHEFIVSPYMGRYVMVKPGSKAGATMPAHRYRDLVGAAHDAPAPIWLTAAAREAWGVRLDGKPIAPSVLVRADPGLGYGRASWEVNLGCNYECPHCYLGVKKFEGLEMEDRVKLLHTLRDAGVLWLQLTGGEPMVDRLFVETYEAAYDLGMMITLLTNGSRLSLPRVLELLTKRPPDRITVSVYGGTEKSYDRTTGRQGAYRLFTKGITAAHRAGLPLALSMIVTQDNADEVGLMRGLAERIGAPMDEYTNMVPTIYGGDETLPAQSTAHSCGSGRPSPVATPGTRSSMSTRSARRPSAKSGANRTST</sequence>
<accession>A0ABP8C926</accession>
<evidence type="ECO:0000256" key="4">
    <source>
        <dbReference type="ARBA" id="ARBA00023014"/>
    </source>
</evidence>
<reference evidence="8" key="1">
    <citation type="journal article" date="2019" name="Int. J. Syst. Evol. Microbiol.">
        <title>The Global Catalogue of Microorganisms (GCM) 10K type strain sequencing project: providing services to taxonomists for standard genome sequencing and annotation.</title>
        <authorList>
            <consortium name="The Broad Institute Genomics Platform"/>
            <consortium name="The Broad Institute Genome Sequencing Center for Infectious Disease"/>
            <person name="Wu L."/>
            <person name="Ma J."/>
        </authorList>
    </citation>
    <scope>NUCLEOTIDE SEQUENCE [LARGE SCALE GENOMIC DNA]</scope>
    <source>
        <strain evidence="8">JCM 17440</strain>
    </source>
</reference>
<dbReference type="EMBL" id="BAABAS010000015">
    <property type="protein sequence ID" value="GAA4235881.1"/>
    <property type="molecule type" value="Genomic_DNA"/>
</dbReference>
<dbReference type="SFLD" id="SFLDG01067">
    <property type="entry name" value="SPASM/twitch_domain_containing"/>
    <property type="match status" value="1"/>
</dbReference>
<dbReference type="CDD" id="cd01335">
    <property type="entry name" value="Radical_SAM"/>
    <property type="match status" value="1"/>
</dbReference>
<dbReference type="InterPro" id="IPR013785">
    <property type="entry name" value="Aldolase_TIM"/>
</dbReference>
<dbReference type="PROSITE" id="PS51918">
    <property type="entry name" value="RADICAL_SAM"/>
    <property type="match status" value="1"/>
</dbReference>
<dbReference type="PANTHER" id="PTHR11228:SF7">
    <property type="entry name" value="PQQA PEPTIDE CYCLASE"/>
    <property type="match status" value="1"/>
</dbReference>
<keyword evidence="8" id="KW-1185">Reference proteome</keyword>
<keyword evidence="2" id="KW-0479">Metal-binding</keyword>
<organism evidence="7 8">
    <name type="scientific">Actinomadura meridiana</name>
    <dbReference type="NCBI Taxonomy" id="559626"/>
    <lineage>
        <taxon>Bacteria</taxon>
        <taxon>Bacillati</taxon>
        <taxon>Actinomycetota</taxon>
        <taxon>Actinomycetes</taxon>
        <taxon>Streptosporangiales</taxon>
        <taxon>Thermomonosporaceae</taxon>
        <taxon>Actinomadura</taxon>
    </lineage>
</organism>
<evidence type="ECO:0000256" key="2">
    <source>
        <dbReference type="ARBA" id="ARBA00022723"/>
    </source>
</evidence>
<dbReference type="Gene3D" id="3.20.20.70">
    <property type="entry name" value="Aldolase class I"/>
    <property type="match status" value="1"/>
</dbReference>
<keyword evidence="3" id="KW-0408">Iron</keyword>
<dbReference type="PANTHER" id="PTHR11228">
    <property type="entry name" value="RADICAL SAM DOMAIN PROTEIN"/>
    <property type="match status" value="1"/>
</dbReference>
<dbReference type="InterPro" id="IPR058240">
    <property type="entry name" value="rSAM_sf"/>
</dbReference>
<protein>
    <recommendedName>
        <fullName evidence="6">Radical SAM core domain-containing protein</fullName>
    </recommendedName>
</protein>
<dbReference type="SUPFAM" id="SSF102114">
    <property type="entry name" value="Radical SAM enzymes"/>
    <property type="match status" value="1"/>
</dbReference>
<feature type="region of interest" description="Disordered" evidence="5">
    <location>
        <begin position="289"/>
        <end position="337"/>
    </location>
</feature>
<dbReference type="Proteomes" id="UP001501710">
    <property type="component" value="Unassembled WGS sequence"/>
</dbReference>
<name>A0ABP8C926_9ACTN</name>
<keyword evidence="4" id="KW-0411">Iron-sulfur</keyword>
<feature type="domain" description="Radical SAM core" evidence="6">
    <location>
        <begin position="104"/>
        <end position="332"/>
    </location>
</feature>
<dbReference type="InterPro" id="IPR007197">
    <property type="entry name" value="rSAM"/>
</dbReference>
<evidence type="ECO:0000256" key="5">
    <source>
        <dbReference type="SAM" id="MobiDB-lite"/>
    </source>
</evidence>
<gene>
    <name evidence="7" type="ORF">GCM10022254_44160</name>
</gene>
<comment type="caution">
    <text evidence="7">The sequence shown here is derived from an EMBL/GenBank/DDBJ whole genome shotgun (WGS) entry which is preliminary data.</text>
</comment>
<evidence type="ECO:0000313" key="8">
    <source>
        <dbReference type="Proteomes" id="UP001501710"/>
    </source>
</evidence>
<proteinExistence type="predicted"/>
<evidence type="ECO:0000256" key="1">
    <source>
        <dbReference type="ARBA" id="ARBA00022691"/>
    </source>
</evidence>
<dbReference type="InterPro" id="IPR050377">
    <property type="entry name" value="Radical_SAM_PqqE_MftC-like"/>
</dbReference>